<feature type="domain" description="Snake toxin/toxin-like" evidence="9">
    <location>
        <begin position="124"/>
        <end position="194"/>
    </location>
</feature>
<comment type="subcellular location">
    <subcellularLocation>
        <location evidence="1">Cell membrane</location>
    </subcellularLocation>
    <subcellularLocation>
        <location evidence="2">Secreted</location>
    </subcellularLocation>
</comment>
<dbReference type="Proteomes" id="UP000265020">
    <property type="component" value="Unassembled WGS sequence"/>
</dbReference>
<keyword evidence="11" id="KW-1185">Reference proteome</keyword>
<dbReference type="Pfam" id="PF00021">
    <property type="entry name" value="UPAR_LY6"/>
    <property type="match status" value="1"/>
</dbReference>
<feature type="domain" description="UPAR/Ly6" evidence="8">
    <location>
        <begin position="25"/>
        <end position="109"/>
    </location>
</feature>
<keyword evidence="5" id="KW-0732">Signal</keyword>
<evidence type="ECO:0000256" key="5">
    <source>
        <dbReference type="ARBA" id="ARBA00022729"/>
    </source>
</evidence>
<evidence type="ECO:0000259" key="8">
    <source>
        <dbReference type="Pfam" id="PF00021"/>
    </source>
</evidence>
<name>A0A3Q2DGA3_CYPVA</name>
<evidence type="ECO:0000259" key="9">
    <source>
        <dbReference type="Pfam" id="PF00087"/>
    </source>
</evidence>
<evidence type="ECO:0000313" key="10">
    <source>
        <dbReference type="Ensembl" id="ENSCVAP00000018077.1"/>
    </source>
</evidence>
<reference evidence="10" key="2">
    <citation type="submission" date="2025-09" db="UniProtKB">
        <authorList>
            <consortium name="Ensembl"/>
        </authorList>
    </citation>
    <scope>IDENTIFICATION</scope>
</reference>
<dbReference type="GO" id="GO:0005886">
    <property type="term" value="C:plasma membrane"/>
    <property type="evidence" value="ECO:0007669"/>
    <property type="project" value="UniProtKB-SubCell"/>
</dbReference>
<evidence type="ECO:0000256" key="2">
    <source>
        <dbReference type="ARBA" id="ARBA00004613"/>
    </source>
</evidence>
<dbReference type="InterPro" id="IPR045860">
    <property type="entry name" value="Snake_toxin-like_sf"/>
</dbReference>
<dbReference type="SUPFAM" id="SSF57302">
    <property type="entry name" value="Snake toxin-like"/>
    <property type="match status" value="2"/>
</dbReference>
<proteinExistence type="predicted"/>
<dbReference type="Pfam" id="PF00087">
    <property type="entry name" value="Toxin_TOLIP"/>
    <property type="match status" value="1"/>
</dbReference>
<dbReference type="PANTHER" id="PTHR20914">
    <property type="entry name" value="LY6/PLAUR DOMAIN-CONTAINING PROTEIN 8"/>
    <property type="match status" value="1"/>
</dbReference>
<dbReference type="Gene3D" id="2.10.60.10">
    <property type="entry name" value="CD59"/>
    <property type="match status" value="2"/>
</dbReference>
<evidence type="ECO:0000256" key="4">
    <source>
        <dbReference type="ARBA" id="ARBA00022525"/>
    </source>
</evidence>
<sequence length="216" mass="23265">CSFVVYFNHFDQLKCISSLPELADTLTCHECVRDGFSNGCTEQGTAACSTQNHHCTAGRVYTFYDFGVLANIPYRGCSLPEECFEGTLNFGHTKGVLNSTCCSTELCNNQYPDAVYNAIPNGKKCFTCDAHTCNKTLTCNGDEDYCAESKVGDSGPSSTLKGCVSKVLCSDKLILLVEQLTGLKISCCQGDFCNSANSGSPIMLLLLVPLLSSISF</sequence>
<reference evidence="10" key="1">
    <citation type="submission" date="2025-08" db="UniProtKB">
        <authorList>
            <consortium name="Ensembl"/>
        </authorList>
    </citation>
    <scope>IDENTIFICATION</scope>
</reference>
<evidence type="ECO:0000313" key="11">
    <source>
        <dbReference type="Proteomes" id="UP000265020"/>
    </source>
</evidence>
<keyword evidence="3" id="KW-1003">Cell membrane</keyword>
<keyword evidence="7" id="KW-0325">Glycoprotein</keyword>
<evidence type="ECO:0000256" key="1">
    <source>
        <dbReference type="ARBA" id="ARBA00004236"/>
    </source>
</evidence>
<evidence type="ECO:0000256" key="3">
    <source>
        <dbReference type="ARBA" id="ARBA00022475"/>
    </source>
</evidence>
<keyword evidence="4" id="KW-0964">Secreted</keyword>
<dbReference type="Ensembl" id="ENSCVAT00000026923.1">
    <property type="protein sequence ID" value="ENSCVAP00000018077.1"/>
    <property type="gene ID" value="ENSCVAG00000021265.1"/>
</dbReference>
<evidence type="ECO:0000256" key="6">
    <source>
        <dbReference type="ARBA" id="ARBA00023136"/>
    </source>
</evidence>
<dbReference type="AlphaFoldDB" id="A0A3Q2DGA3"/>
<organism evidence="10 11">
    <name type="scientific">Cyprinodon variegatus</name>
    <name type="common">Sheepshead minnow</name>
    <dbReference type="NCBI Taxonomy" id="28743"/>
    <lineage>
        <taxon>Eukaryota</taxon>
        <taxon>Metazoa</taxon>
        <taxon>Chordata</taxon>
        <taxon>Craniata</taxon>
        <taxon>Vertebrata</taxon>
        <taxon>Euteleostomi</taxon>
        <taxon>Actinopterygii</taxon>
        <taxon>Neopterygii</taxon>
        <taxon>Teleostei</taxon>
        <taxon>Neoteleostei</taxon>
        <taxon>Acanthomorphata</taxon>
        <taxon>Ovalentaria</taxon>
        <taxon>Atherinomorphae</taxon>
        <taxon>Cyprinodontiformes</taxon>
        <taxon>Cyprinodontidae</taxon>
        <taxon>Cyprinodon</taxon>
    </lineage>
</organism>
<evidence type="ECO:0008006" key="12">
    <source>
        <dbReference type="Google" id="ProtNLM"/>
    </source>
</evidence>
<dbReference type="PANTHER" id="PTHR20914:SF26">
    <property type="entry name" value="PHOSPHOLIPASE A2 INHIBITOR CNF-LIKE"/>
    <property type="match status" value="1"/>
</dbReference>
<dbReference type="OMA" id="EEISCCQ"/>
<keyword evidence="6" id="KW-0472">Membrane</keyword>
<dbReference type="GO" id="GO:0005576">
    <property type="term" value="C:extracellular region"/>
    <property type="evidence" value="ECO:0007669"/>
    <property type="project" value="UniProtKB-SubCell"/>
</dbReference>
<dbReference type="GeneTree" id="ENSGT01110000267319"/>
<dbReference type="InterPro" id="IPR035076">
    <property type="entry name" value="Toxin/TOLIP"/>
</dbReference>
<evidence type="ECO:0000256" key="7">
    <source>
        <dbReference type="ARBA" id="ARBA00023180"/>
    </source>
</evidence>
<dbReference type="InterPro" id="IPR050918">
    <property type="entry name" value="CNF-like_PLA2_Inhibitor"/>
</dbReference>
<accession>A0A3Q2DGA3</accession>
<dbReference type="InterPro" id="IPR016054">
    <property type="entry name" value="LY6_UPA_recep-like"/>
</dbReference>
<protein>
    <recommendedName>
        <fullName evidence="12">UPAR/Ly6 domain-containing protein</fullName>
    </recommendedName>
</protein>